<evidence type="ECO:0000256" key="12">
    <source>
        <dbReference type="ARBA" id="ARBA00023288"/>
    </source>
</evidence>
<comment type="subcellular location">
    <subcellularLocation>
        <location evidence="2">Membrane</location>
        <topology evidence="2">Lipid-anchor</topology>
        <topology evidence="2">GPI-anchor</topology>
    </subcellularLocation>
    <subcellularLocation>
        <location evidence="1">Membrane</location>
        <topology evidence="1">Multi-pass membrane protein</topology>
    </subcellularLocation>
    <subcellularLocation>
        <location evidence="3">Secreted</location>
    </subcellularLocation>
</comment>
<evidence type="ECO:0000256" key="8">
    <source>
        <dbReference type="ARBA" id="ARBA00022729"/>
    </source>
</evidence>
<evidence type="ECO:0000256" key="15">
    <source>
        <dbReference type="SAM" id="MobiDB-lite"/>
    </source>
</evidence>
<evidence type="ECO:0000256" key="6">
    <source>
        <dbReference type="ARBA" id="ARBA00022622"/>
    </source>
</evidence>
<evidence type="ECO:0000256" key="11">
    <source>
        <dbReference type="ARBA" id="ARBA00023157"/>
    </source>
</evidence>
<comment type="similarity">
    <text evidence="13">Belongs to the SAT4 family.</text>
</comment>
<keyword evidence="9 16" id="KW-1133">Transmembrane helix</keyword>
<feature type="transmembrane region" description="Helical" evidence="16">
    <location>
        <begin position="186"/>
        <end position="207"/>
    </location>
</feature>
<evidence type="ECO:0000256" key="1">
    <source>
        <dbReference type="ARBA" id="ARBA00004141"/>
    </source>
</evidence>
<keyword evidence="6" id="KW-0336">GPI-anchor</keyword>
<evidence type="ECO:0000256" key="14">
    <source>
        <dbReference type="PROSITE-ProRule" id="PRU01356"/>
    </source>
</evidence>
<accession>A0A8H4VFM9</accession>
<dbReference type="PANTHER" id="PTHR33048">
    <property type="entry name" value="PTH11-LIKE INTEGRAL MEMBRANE PROTEIN (AFU_ORTHOLOGUE AFUA_5G11245)"/>
    <property type="match status" value="1"/>
</dbReference>
<keyword evidence="7 16" id="KW-0812">Transmembrane</keyword>
<sequence>MRLAILAVVVGLAAATDDWLWPRASNDSNAIAEMLPLYPVCAQPCIETALANSPCSETRCICMDQGFRGEVRNCVKASCRIRDAMQSKNTTEHACQRPRRDKTSSFTAMSVSIAAVAYVIVAARLIFKQFFSQRRRLGVDDWLVFAGAVAGICCTVINVRGLSQHGIGKDVWTLQAETVSSFKLDFYLVALFYIIMTIVAKAAINFFYLSIFPGERTRLVLWVTAAVIISFGTASLLVSIFQCRPVSFYWKMYHPDQDLNGGSCINIHVAAFANGGINIGLNVWLIVIPLTVIRKLELHWKKKLGVTIMFLTGVFDTVVSILRLRSIVHFGNSWNPTWDQFDIAWWSVIETNVALICSSLPTMRLILVLVFPHVFSTIRNKTNSTSSSSTVPRKNGSVDKNVPRMTTMSLEIIEAQNVPRDECEDDDEVANNSDEKSSEAKDRRDSLSIGIAITK</sequence>
<feature type="transmembrane region" description="Helical" evidence="16">
    <location>
        <begin position="139"/>
        <end position="159"/>
    </location>
</feature>
<evidence type="ECO:0000256" key="2">
    <source>
        <dbReference type="ARBA" id="ARBA00004589"/>
    </source>
</evidence>
<feature type="domain" description="CFEM" evidence="18">
    <location>
        <begin position="13"/>
        <end position="122"/>
    </location>
</feature>
<comment type="caution">
    <text evidence="14">Lacks conserved residue(s) required for the propagation of feature annotation.</text>
</comment>
<feature type="region of interest" description="Disordered" evidence="15">
    <location>
        <begin position="382"/>
        <end position="401"/>
    </location>
</feature>
<gene>
    <name evidence="19" type="ORF">GQ602_002691</name>
</gene>
<evidence type="ECO:0000256" key="7">
    <source>
        <dbReference type="ARBA" id="ARBA00022692"/>
    </source>
</evidence>
<reference evidence="19 20" key="1">
    <citation type="journal article" date="2020" name="G3 (Bethesda)">
        <title>Genetic Underpinnings of Host Manipulation by Ophiocordyceps as Revealed by Comparative Transcriptomics.</title>
        <authorList>
            <person name="Will I."/>
            <person name="Das B."/>
            <person name="Trinh T."/>
            <person name="Brachmann A."/>
            <person name="Ohm R.A."/>
            <person name="de Bekker C."/>
        </authorList>
    </citation>
    <scope>NUCLEOTIDE SEQUENCE [LARGE SCALE GENOMIC DNA]</scope>
    <source>
        <strain evidence="19 20">EC05</strain>
    </source>
</reference>
<dbReference type="AlphaFoldDB" id="A0A8H4VFM9"/>
<organism evidence="19 20">
    <name type="scientific">Ophiocordyceps camponoti-floridani</name>
    <dbReference type="NCBI Taxonomy" id="2030778"/>
    <lineage>
        <taxon>Eukaryota</taxon>
        <taxon>Fungi</taxon>
        <taxon>Dikarya</taxon>
        <taxon>Ascomycota</taxon>
        <taxon>Pezizomycotina</taxon>
        <taxon>Sordariomycetes</taxon>
        <taxon>Hypocreomycetidae</taxon>
        <taxon>Hypocreales</taxon>
        <taxon>Ophiocordycipitaceae</taxon>
        <taxon>Ophiocordyceps</taxon>
    </lineage>
</organism>
<keyword evidence="6" id="KW-0325">Glycoprotein</keyword>
<dbReference type="EMBL" id="JAACLJ010000002">
    <property type="protein sequence ID" value="KAF4592392.1"/>
    <property type="molecule type" value="Genomic_DNA"/>
</dbReference>
<name>A0A8H4VFM9_9HYPO</name>
<proteinExistence type="inferred from homology"/>
<feature type="chain" id="PRO_5034016114" evidence="17">
    <location>
        <begin position="16"/>
        <end position="455"/>
    </location>
</feature>
<dbReference type="GO" id="GO:0005576">
    <property type="term" value="C:extracellular region"/>
    <property type="evidence" value="ECO:0007669"/>
    <property type="project" value="UniProtKB-SubCell"/>
</dbReference>
<keyword evidence="11 14" id="KW-1015">Disulfide bond</keyword>
<evidence type="ECO:0000256" key="16">
    <source>
        <dbReference type="SAM" id="Phobius"/>
    </source>
</evidence>
<evidence type="ECO:0000256" key="4">
    <source>
        <dbReference type="ARBA" id="ARBA00010031"/>
    </source>
</evidence>
<evidence type="ECO:0000313" key="20">
    <source>
        <dbReference type="Proteomes" id="UP000562929"/>
    </source>
</evidence>
<protein>
    <submittedName>
        <fullName evidence="19">Extracellular membrane protein, CFEM domain protein</fullName>
    </submittedName>
</protein>
<dbReference type="Pfam" id="PF20684">
    <property type="entry name" value="Fung_rhodopsin"/>
    <property type="match status" value="1"/>
</dbReference>
<dbReference type="PANTHER" id="PTHR33048:SF143">
    <property type="entry name" value="EXTRACELLULAR MEMBRANE PROTEIN CFEM DOMAIN-CONTAINING PROTEIN-RELATED"/>
    <property type="match status" value="1"/>
</dbReference>
<dbReference type="OrthoDB" id="2496787at2759"/>
<dbReference type="InterPro" id="IPR052337">
    <property type="entry name" value="SAT4-like"/>
</dbReference>
<evidence type="ECO:0000256" key="17">
    <source>
        <dbReference type="SAM" id="SignalP"/>
    </source>
</evidence>
<feature type="transmembrane region" description="Helical" evidence="16">
    <location>
        <begin position="304"/>
        <end position="324"/>
    </location>
</feature>
<evidence type="ECO:0000256" key="5">
    <source>
        <dbReference type="ARBA" id="ARBA00022525"/>
    </source>
</evidence>
<evidence type="ECO:0000313" key="19">
    <source>
        <dbReference type="EMBL" id="KAF4592392.1"/>
    </source>
</evidence>
<evidence type="ECO:0000256" key="3">
    <source>
        <dbReference type="ARBA" id="ARBA00004613"/>
    </source>
</evidence>
<evidence type="ECO:0000259" key="18">
    <source>
        <dbReference type="PROSITE" id="PS52012"/>
    </source>
</evidence>
<feature type="transmembrane region" description="Helical" evidence="16">
    <location>
        <begin position="219"/>
        <end position="241"/>
    </location>
</feature>
<dbReference type="InterPro" id="IPR049326">
    <property type="entry name" value="Rhodopsin_dom_fungi"/>
</dbReference>
<evidence type="ECO:0000256" key="13">
    <source>
        <dbReference type="ARBA" id="ARBA00038359"/>
    </source>
</evidence>
<feature type="transmembrane region" description="Helical" evidence="16">
    <location>
        <begin position="106"/>
        <end position="127"/>
    </location>
</feature>
<feature type="compositionally biased region" description="Basic and acidic residues" evidence="15">
    <location>
        <begin position="433"/>
        <end position="446"/>
    </location>
</feature>
<comment type="similarity">
    <text evidence="4">Belongs to the RBT5 family.</text>
</comment>
<keyword evidence="20" id="KW-1185">Reference proteome</keyword>
<dbReference type="InterPro" id="IPR008427">
    <property type="entry name" value="Extracellular_membr_CFEM_dom"/>
</dbReference>
<evidence type="ECO:0000256" key="10">
    <source>
        <dbReference type="ARBA" id="ARBA00023136"/>
    </source>
</evidence>
<feature type="transmembrane region" description="Helical" evidence="16">
    <location>
        <begin position="267"/>
        <end position="292"/>
    </location>
</feature>
<dbReference type="PROSITE" id="PS52012">
    <property type="entry name" value="CFEM"/>
    <property type="match status" value="1"/>
</dbReference>
<keyword evidence="12" id="KW-0449">Lipoprotein</keyword>
<keyword evidence="10 16" id="KW-0472">Membrane</keyword>
<feature type="region of interest" description="Disordered" evidence="15">
    <location>
        <begin position="417"/>
        <end position="455"/>
    </location>
</feature>
<keyword evidence="5" id="KW-0964">Secreted</keyword>
<keyword evidence="8 17" id="KW-0732">Signal</keyword>
<dbReference type="SMART" id="SM00747">
    <property type="entry name" value="CFEM"/>
    <property type="match status" value="1"/>
</dbReference>
<comment type="caution">
    <text evidence="19">The sequence shown here is derived from an EMBL/GenBank/DDBJ whole genome shotgun (WGS) entry which is preliminary data.</text>
</comment>
<evidence type="ECO:0000256" key="9">
    <source>
        <dbReference type="ARBA" id="ARBA00022989"/>
    </source>
</evidence>
<dbReference type="Pfam" id="PF05730">
    <property type="entry name" value="CFEM"/>
    <property type="match status" value="1"/>
</dbReference>
<dbReference type="Proteomes" id="UP000562929">
    <property type="component" value="Unassembled WGS sequence"/>
</dbReference>
<dbReference type="GO" id="GO:0098552">
    <property type="term" value="C:side of membrane"/>
    <property type="evidence" value="ECO:0007669"/>
    <property type="project" value="UniProtKB-KW"/>
</dbReference>
<feature type="disulfide bond" evidence="14">
    <location>
        <begin position="62"/>
        <end position="95"/>
    </location>
</feature>
<feature type="signal peptide" evidence="17">
    <location>
        <begin position="1"/>
        <end position="15"/>
    </location>
</feature>